<sequence>MKVFLGGTCNESTWRDRLISLLKIDYFNPVVEDWTEECMAEEIRQRESCDYVLYVLTPLMTGSY</sequence>
<evidence type="ECO:0000313" key="1">
    <source>
        <dbReference type="EMBL" id="GAI10708.1"/>
    </source>
</evidence>
<dbReference type="Pfam" id="PF15891">
    <property type="entry name" value="Nuc_deoxyri_tr2"/>
    <property type="match status" value="1"/>
</dbReference>
<dbReference type="InterPro" id="IPR039470">
    <property type="entry name" value="Nuc_deoxyri_tr2"/>
</dbReference>
<comment type="caution">
    <text evidence="1">The sequence shown here is derived from an EMBL/GenBank/DDBJ whole genome shotgun (WGS) entry which is preliminary data.</text>
</comment>
<dbReference type="EMBL" id="BARV01011666">
    <property type="protein sequence ID" value="GAI10708.1"/>
    <property type="molecule type" value="Genomic_DNA"/>
</dbReference>
<accession>X1KVH5</accession>
<dbReference type="PANTHER" id="PTHR36300">
    <property type="entry name" value="RAW, ISOFORM A"/>
    <property type="match status" value="1"/>
</dbReference>
<dbReference type="PANTHER" id="PTHR36300:SF1">
    <property type="entry name" value="RAW, ISOFORM A"/>
    <property type="match status" value="1"/>
</dbReference>
<name>X1KVH5_9ZZZZ</name>
<reference evidence="1" key="1">
    <citation type="journal article" date="2014" name="Front. Microbiol.">
        <title>High frequency of phylogenetically diverse reductive dehalogenase-homologous genes in deep subseafloor sedimentary metagenomes.</title>
        <authorList>
            <person name="Kawai M."/>
            <person name="Futagami T."/>
            <person name="Toyoda A."/>
            <person name="Takaki Y."/>
            <person name="Nishi S."/>
            <person name="Hori S."/>
            <person name="Arai W."/>
            <person name="Tsubouchi T."/>
            <person name="Morono Y."/>
            <person name="Uchiyama I."/>
            <person name="Ito T."/>
            <person name="Fujiyama A."/>
            <person name="Inagaki F."/>
            <person name="Takami H."/>
        </authorList>
    </citation>
    <scope>NUCLEOTIDE SEQUENCE</scope>
    <source>
        <strain evidence="1">Expedition CK06-06</strain>
    </source>
</reference>
<organism evidence="1">
    <name type="scientific">marine sediment metagenome</name>
    <dbReference type="NCBI Taxonomy" id="412755"/>
    <lineage>
        <taxon>unclassified sequences</taxon>
        <taxon>metagenomes</taxon>
        <taxon>ecological metagenomes</taxon>
    </lineage>
</organism>
<protein>
    <recommendedName>
        <fullName evidence="2">TIR domain-containing protein</fullName>
    </recommendedName>
</protein>
<dbReference type="AlphaFoldDB" id="X1KVH5"/>
<dbReference type="Gene3D" id="3.40.50.450">
    <property type="match status" value="1"/>
</dbReference>
<evidence type="ECO:0008006" key="2">
    <source>
        <dbReference type="Google" id="ProtNLM"/>
    </source>
</evidence>
<gene>
    <name evidence="1" type="ORF">S06H3_22002</name>
</gene>
<dbReference type="GO" id="GO:0005886">
    <property type="term" value="C:plasma membrane"/>
    <property type="evidence" value="ECO:0007669"/>
    <property type="project" value="TreeGrafter"/>
</dbReference>
<proteinExistence type="predicted"/>